<dbReference type="AlphaFoldDB" id="A0A0F9Y1D6"/>
<dbReference type="Pfam" id="PF24192">
    <property type="entry name" value="DUF7417"/>
    <property type="match status" value="1"/>
</dbReference>
<evidence type="ECO:0000259" key="1">
    <source>
        <dbReference type="Pfam" id="PF24192"/>
    </source>
</evidence>
<feature type="domain" description="DUF7417" evidence="1">
    <location>
        <begin position="13"/>
        <end position="61"/>
    </location>
</feature>
<reference evidence="2" key="1">
    <citation type="journal article" date="2015" name="Nature">
        <title>Complex archaea that bridge the gap between prokaryotes and eukaryotes.</title>
        <authorList>
            <person name="Spang A."/>
            <person name="Saw J.H."/>
            <person name="Jorgensen S.L."/>
            <person name="Zaremba-Niedzwiedzka K."/>
            <person name="Martijn J."/>
            <person name="Lind A.E."/>
            <person name="van Eijk R."/>
            <person name="Schleper C."/>
            <person name="Guy L."/>
            <person name="Ettema T.J."/>
        </authorList>
    </citation>
    <scope>NUCLEOTIDE SEQUENCE</scope>
</reference>
<name>A0A0F9Y1D6_9ZZZZ</name>
<comment type="caution">
    <text evidence="2">The sequence shown here is derived from an EMBL/GenBank/DDBJ whole genome shotgun (WGS) entry which is preliminary data.</text>
</comment>
<dbReference type="EMBL" id="LAZR01000051">
    <property type="protein sequence ID" value="KKN98488.1"/>
    <property type="molecule type" value="Genomic_DNA"/>
</dbReference>
<evidence type="ECO:0000313" key="2">
    <source>
        <dbReference type="EMBL" id="KKN98488.1"/>
    </source>
</evidence>
<proteinExistence type="predicted"/>
<dbReference type="InterPro" id="IPR055840">
    <property type="entry name" value="DUF7417"/>
</dbReference>
<accession>A0A0F9Y1D6</accession>
<gene>
    <name evidence="2" type="ORF">LCGC14_0145990</name>
</gene>
<protein>
    <recommendedName>
        <fullName evidence="1">DUF7417 domain-containing protein</fullName>
    </recommendedName>
</protein>
<sequence length="63" mass="7417">MDTEQSFDHIEFIIRYEDGYLEHSEIVNGFQKLIDSGLVWKLQGSYGRMAERFIEDGLCTQKE</sequence>
<organism evidence="2">
    <name type="scientific">marine sediment metagenome</name>
    <dbReference type="NCBI Taxonomy" id="412755"/>
    <lineage>
        <taxon>unclassified sequences</taxon>
        <taxon>metagenomes</taxon>
        <taxon>ecological metagenomes</taxon>
    </lineage>
</organism>